<evidence type="ECO:0000256" key="4">
    <source>
        <dbReference type="ARBA" id="ARBA00022631"/>
    </source>
</evidence>
<evidence type="ECO:0000256" key="1">
    <source>
        <dbReference type="ARBA" id="ARBA00001163"/>
    </source>
</evidence>
<organism evidence="8 9">
    <name type="scientific">Paracoccus methylarcula</name>
    <dbReference type="NCBI Taxonomy" id="72022"/>
    <lineage>
        <taxon>Bacteria</taxon>
        <taxon>Pseudomonadati</taxon>
        <taxon>Pseudomonadota</taxon>
        <taxon>Alphaproteobacteria</taxon>
        <taxon>Rhodobacterales</taxon>
        <taxon>Paracoccaceae</taxon>
        <taxon>Paracoccus</taxon>
    </lineage>
</organism>
<accession>A0A3R7LHS2</accession>
<dbReference type="InterPro" id="IPR018020">
    <property type="entry name" value="OHCU_decarboxylase"/>
</dbReference>
<evidence type="ECO:0000256" key="3">
    <source>
        <dbReference type="ARBA" id="ARBA00012257"/>
    </source>
</evidence>
<dbReference type="SUPFAM" id="SSF158694">
    <property type="entry name" value="UraD-Like"/>
    <property type="match status" value="1"/>
</dbReference>
<proteinExistence type="predicted"/>
<keyword evidence="4" id="KW-0659">Purine metabolism</keyword>
<dbReference type="Gene3D" id="1.10.3330.10">
    <property type="entry name" value="Oxo-4-hydroxy-4-carboxy-5-ureidoimidazoline decarboxylase"/>
    <property type="match status" value="1"/>
</dbReference>
<evidence type="ECO:0000256" key="5">
    <source>
        <dbReference type="ARBA" id="ARBA00022793"/>
    </source>
</evidence>
<evidence type="ECO:0000256" key="2">
    <source>
        <dbReference type="ARBA" id="ARBA00004754"/>
    </source>
</evidence>
<dbReference type="EMBL" id="PXNQ02000006">
    <property type="protein sequence ID" value="RNF34344.1"/>
    <property type="molecule type" value="Genomic_DNA"/>
</dbReference>
<evidence type="ECO:0000259" key="7">
    <source>
        <dbReference type="Pfam" id="PF09349"/>
    </source>
</evidence>
<evidence type="ECO:0000256" key="6">
    <source>
        <dbReference type="ARBA" id="ARBA00023239"/>
    </source>
</evidence>
<dbReference type="EC" id="4.1.1.97" evidence="3"/>
<comment type="pathway">
    <text evidence="2">Purine metabolism; urate degradation; (S)-allantoin from urate: step 3/3.</text>
</comment>
<dbReference type="GO" id="GO:0051997">
    <property type="term" value="F:2-oxo-4-hydroxy-4-carboxy-5-ureidoimidazoline decarboxylase activity"/>
    <property type="evidence" value="ECO:0007669"/>
    <property type="project" value="UniProtKB-EC"/>
</dbReference>
<evidence type="ECO:0000313" key="9">
    <source>
        <dbReference type="Proteomes" id="UP000238137"/>
    </source>
</evidence>
<dbReference type="GO" id="GO:0006144">
    <property type="term" value="P:purine nucleobase metabolic process"/>
    <property type="evidence" value="ECO:0007669"/>
    <property type="project" value="UniProtKB-KW"/>
</dbReference>
<keyword evidence="6" id="KW-0456">Lyase</keyword>
<keyword evidence="5" id="KW-0210">Decarboxylase</keyword>
<name>A0A3R7LHS2_9RHOB</name>
<dbReference type="PANTHER" id="PTHR43466">
    <property type="entry name" value="2-OXO-4-HYDROXY-4-CARBOXY-5-UREIDOIMIDAZOLINE DECARBOXYLASE-RELATED"/>
    <property type="match status" value="1"/>
</dbReference>
<dbReference type="InterPro" id="IPR036778">
    <property type="entry name" value="OHCU_decarboxylase_sf"/>
</dbReference>
<dbReference type="UniPathway" id="UPA00394">
    <property type="reaction ID" value="UER00652"/>
</dbReference>
<gene>
    <name evidence="8" type="primary">uraD</name>
    <name evidence="8" type="ORF">A7A09_010575</name>
</gene>
<sequence length="178" mass="19646">MPVSLHELNNADENRFVEMAGFLVENSSWVLEEIAGQRPFGSAQALCDAIEAAITRMNRADQTNLFLAHPELAGAEAQAGTMTRESTGEQGRLGLLSLDRKELERLQKLNAEYRQRFGYPFIVALSRQPDLAAVFGLLAQRLRNDPDAEIRATIAEIMHVVRGRAAQISDDRVISGGL</sequence>
<dbReference type="InterPro" id="IPR017580">
    <property type="entry name" value="OHCU_decarboxylase-1"/>
</dbReference>
<dbReference type="RefSeq" id="WP_106691388.1">
    <property type="nucleotide sequence ID" value="NZ_PXNQ02000006.1"/>
</dbReference>
<dbReference type="AlphaFoldDB" id="A0A3R7LHS2"/>
<comment type="caution">
    <text evidence="8">The sequence shown here is derived from an EMBL/GenBank/DDBJ whole genome shotgun (WGS) entry which is preliminary data.</text>
</comment>
<feature type="domain" description="Oxo-4-hydroxy-4-carboxy-5-ureidoimidazoline decarboxylase" evidence="7">
    <location>
        <begin position="9"/>
        <end position="165"/>
    </location>
</feature>
<dbReference type="Pfam" id="PF09349">
    <property type="entry name" value="OHCU_decarbox"/>
    <property type="match status" value="1"/>
</dbReference>
<dbReference type="OrthoDB" id="9800909at2"/>
<protein>
    <recommendedName>
        <fullName evidence="3">2-oxo-4-hydroxy-4-carboxy-5-ureidoimidazoline decarboxylase</fullName>
        <ecNumber evidence="3">4.1.1.97</ecNumber>
    </recommendedName>
</protein>
<dbReference type="GO" id="GO:0000255">
    <property type="term" value="P:allantoin metabolic process"/>
    <property type="evidence" value="ECO:0007669"/>
    <property type="project" value="InterPro"/>
</dbReference>
<comment type="catalytic activity">
    <reaction evidence="1">
        <text>5-hydroxy-2-oxo-4-ureido-2,5-dihydro-1H-imidazole-5-carboxylate + H(+) = (S)-allantoin + CO2</text>
        <dbReference type="Rhea" id="RHEA:26301"/>
        <dbReference type="ChEBI" id="CHEBI:15378"/>
        <dbReference type="ChEBI" id="CHEBI:15678"/>
        <dbReference type="ChEBI" id="CHEBI:16526"/>
        <dbReference type="ChEBI" id="CHEBI:58639"/>
        <dbReference type="EC" id="4.1.1.97"/>
    </reaction>
</comment>
<evidence type="ECO:0000313" key="8">
    <source>
        <dbReference type="EMBL" id="RNF34344.1"/>
    </source>
</evidence>
<dbReference type="PANTHER" id="PTHR43466:SF1">
    <property type="entry name" value="2-OXO-4-HYDROXY-4-CARBOXY-5-UREIDOIMIDAZOLINE DECARBOXYLASE-RELATED"/>
    <property type="match status" value="1"/>
</dbReference>
<keyword evidence="9" id="KW-1185">Reference proteome</keyword>
<reference evidence="8" key="1">
    <citation type="submission" date="2018-05" db="EMBL/GenBank/DDBJ databases">
        <title>Reclassification of Methylarcula marina and Methylarcula terricola as Paracoccus methylarcula sp.nov., comb.nov. and Paracoccus terricola comb.nov.</title>
        <authorList>
            <person name="Shmareva M.N."/>
            <person name="Doronina N.V."/>
            <person name="Vasilenko O.V."/>
            <person name="Tarlachkov S.V."/>
            <person name="Trotsenko Y.A."/>
        </authorList>
    </citation>
    <scope>NUCLEOTIDE SEQUENCE [LARGE SCALE GENOMIC DNA]</scope>
    <source>
        <strain evidence="8">VKM B-2159</strain>
    </source>
</reference>
<dbReference type="GO" id="GO:0019628">
    <property type="term" value="P:urate catabolic process"/>
    <property type="evidence" value="ECO:0007669"/>
    <property type="project" value="UniProtKB-UniPathway"/>
</dbReference>
<dbReference type="Proteomes" id="UP000238137">
    <property type="component" value="Unassembled WGS sequence"/>
</dbReference>
<dbReference type="NCBIfam" id="TIGR03164">
    <property type="entry name" value="UHCUDC"/>
    <property type="match status" value="1"/>
</dbReference>